<proteinExistence type="predicted"/>
<protein>
    <submittedName>
        <fullName evidence="8">Precorrin-3B synthase</fullName>
        <ecNumber evidence="8">1.14.13.83</ecNumber>
    </submittedName>
</protein>
<keyword evidence="2" id="KW-0349">Heme</keyword>
<feature type="domain" description="Nitrite/Sulfite reductase ferredoxin-like" evidence="7">
    <location>
        <begin position="24"/>
        <end position="78"/>
    </location>
</feature>
<dbReference type="SUPFAM" id="SSF55124">
    <property type="entry name" value="Nitrite/Sulfite reductase N-terminal domain-like"/>
    <property type="match status" value="2"/>
</dbReference>
<dbReference type="InterPro" id="IPR005117">
    <property type="entry name" value="NiRdtase/SiRdtase_haem-b_fer"/>
</dbReference>
<dbReference type="RefSeq" id="WP_387700603.1">
    <property type="nucleotide sequence ID" value="NZ_JBIAMX010000007.1"/>
</dbReference>
<dbReference type="Gene3D" id="3.30.413.10">
    <property type="entry name" value="Sulfite Reductase Hemoprotein, domain 1"/>
    <property type="match status" value="1"/>
</dbReference>
<evidence type="ECO:0000313" key="9">
    <source>
        <dbReference type="Proteomes" id="UP001601444"/>
    </source>
</evidence>
<name>A0ABW6PNK1_9NOCA</name>
<evidence type="ECO:0000256" key="1">
    <source>
        <dbReference type="ARBA" id="ARBA00022485"/>
    </source>
</evidence>
<dbReference type="SUPFAM" id="SSF56014">
    <property type="entry name" value="Nitrite and sulphite reductase 4Fe-4S domain-like"/>
    <property type="match status" value="1"/>
</dbReference>
<evidence type="ECO:0000313" key="8">
    <source>
        <dbReference type="EMBL" id="MFF0543979.1"/>
    </source>
</evidence>
<evidence type="ECO:0000256" key="6">
    <source>
        <dbReference type="ARBA" id="ARBA00023014"/>
    </source>
</evidence>
<keyword evidence="4 8" id="KW-0560">Oxidoreductase</keyword>
<reference evidence="8 9" key="1">
    <citation type="submission" date="2024-10" db="EMBL/GenBank/DDBJ databases">
        <title>The Natural Products Discovery Center: Release of the First 8490 Sequenced Strains for Exploring Actinobacteria Biosynthetic Diversity.</title>
        <authorList>
            <person name="Kalkreuter E."/>
            <person name="Kautsar S.A."/>
            <person name="Yang D."/>
            <person name="Bader C.D."/>
            <person name="Teijaro C.N."/>
            <person name="Fluegel L."/>
            <person name="Davis C.M."/>
            <person name="Simpson J.R."/>
            <person name="Lauterbach L."/>
            <person name="Steele A.D."/>
            <person name="Gui C."/>
            <person name="Meng S."/>
            <person name="Li G."/>
            <person name="Viehrig K."/>
            <person name="Ye F."/>
            <person name="Su P."/>
            <person name="Kiefer A.F."/>
            <person name="Nichols A."/>
            <person name="Cepeda A.J."/>
            <person name="Yan W."/>
            <person name="Fan B."/>
            <person name="Jiang Y."/>
            <person name="Adhikari A."/>
            <person name="Zheng C.-J."/>
            <person name="Schuster L."/>
            <person name="Cowan T.M."/>
            <person name="Smanski M.J."/>
            <person name="Chevrette M.G."/>
            <person name="De Carvalho L.P.S."/>
            <person name="Shen B."/>
        </authorList>
    </citation>
    <scope>NUCLEOTIDE SEQUENCE [LARGE SCALE GENOMIC DNA]</scope>
    <source>
        <strain evidence="8 9">NPDC004045</strain>
    </source>
</reference>
<keyword evidence="3" id="KW-0479">Metal-binding</keyword>
<dbReference type="Gene3D" id="3.90.480.10">
    <property type="entry name" value="Sulfite Reductase Hemoprotein,Domain 2"/>
    <property type="match status" value="1"/>
</dbReference>
<sequence length="397" mass="40993">MTRDTPDACPGVLRLHQAADGPLARIRLPGGRLEPAQTQALAEAARDLGDGAIELTSRGNVQLRRVGDADALARRLAAAGLLPSATHERVRNIVASPLSGRVGGWADVHPLAAALDAGIQGDPRLSGLPGRVLFTLDDGRGDVSTLRGDIGVQALGADEFALLLAGADTGIRVTAARAVEVMLDAARGFLDLRGAGAAGQWRLHEIEGGAERVAEALALSPVAGRVALGDTHDLPIGWLTQDDGLVSLGAGVPLGSLPARTAEFLAAVERPLFVTPWRSVVLADMDEGTAETVVRVLAPLGLIFDAASPWLRVSACAGRPGCAKSLTDVRADAAAAVESGRVRLDRGAVPPPGDVVPAAEVEVGGRQHWSGCERRCGRPRGPVTDVVATAGGYRVEE</sequence>
<dbReference type="PANTHER" id="PTHR32439">
    <property type="entry name" value="FERREDOXIN--NITRITE REDUCTASE, CHLOROPLASTIC"/>
    <property type="match status" value="1"/>
</dbReference>
<dbReference type="EC" id="1.14.13.83" evidence="8"/>
<dbReference type="InterPro" id="IPR045854">
    <property type="entry name" value="NO2/SO3_Rdtase_4Fe4S_sf"/>
</dbReference>
<keyword evidence="1" id="KW-0004">4Fe-4S</keyword>
<evidence type="ECO:0000259" key="7">
    <source>
        <dbReference type="Pfam" id="PF03460"/>
    </source>
</evidence>
<dbReference type="InterPro" id="IPR051329">
    <property type="entry name" value="NIR_SIR_4Fe-4S"/>
</dbReference>
<keyword evidence="5" id="KW-0408">Iron</keyword>
<evidence type="ECO:0000256" key="4">
    <source>
        <dbReference type="ARBA" id="ARBA00023002"/>
    </source>
</evidence>
<dbReference type="GO" id="GO:0043818">
    <property type="term" value="F:precorrin-3B synthase activity"/>
    <property type="evidence" value="ECO:0007669"/>
    <property type="project" value="UniProtKB-EC"/>
</dbReference>
<dbReference type="EMBL" id="JBIAMX010000007">
    <property type="protein sequence ID" value="MFF0543979.1"/>
    <property type="molecule type" value="Genomic_DNA"/>
</dbReference>
<organism evidence="8 9">
    <name type="scientific">Nocardia thailandica</name>
    <dbReference type="NCBI Taxonomy" id="257275"/>
    <lineage>
        <taxon>Bacteria</taxon>
        <taxon>Bacillati</taxon>
        <taxon>Actinomycetota</taxon>
        <taxon>Actinomycetes</taxon>
        <taxon>Mycobacteriales</taxon>
        <taxon>Nocardiaceae</taxon>
        <taxon>Nocardia</taxon>
    </lineage>
</organism>
<gene>
    <name evidence="8" type="primary">cobG</name>
    <name evidence="8" type="ORF">ACFYTF_14195</name>
</gene>
<keyword evidence="6" id="KW-0411">Iron-sulfur</keyword>
<comment type="caution">
    <text evidence="8">The sequence shown here is derived from an EMBL/GenBank/DDBJ whole genome shotgun (WGS) entry which is preliminary data.</text>
</comment>
<evidence type="ECO:0000256" key="2">
    <source>
        <dbReference type="ARBA" id="ARBA00022617"/>
    </source>
</evidence>
<accession>A0ABW6PNK1</accession>
<dbReference type="InterPro" id="IPR036136">
    <property type="entry name" value="Nit/Sulf_reduc_fer-like_dom_sf"/>
</dbReference>
<evidence type="ECO:0000256" key="5">
    <source>
        <dbReference type="ARBA" id="ARBA00023004"/>
    </source>
</evidence>
<keyword evidence="9" id="KW-1185">Reference proteome</keyword>
<dbReference type="Pfam" id="PF03460">
    <property type="entry name" value="NIR_SIR_ferr"/>
    <property type="match status" value="1"/>
</dbReference>
<dbReference type="NCBIfam" id="TIGR02435">
    <property type="entry name" value="CobG"/>
    <property type="match status" value="1"/>
</dbReference>
<evidence type="ECO:0000256" key="3">
    <source>
        <dbReference type="ARBA" id="ARBA00022723"/>
    </source>
</evidence>
<dbReference type="Proteomes" id="UP001601444">
    <property type="component" value="Unassembled WGS sequence"/>
</dbReference>
<dbReference type="InterPro" id="IPR012798">
    <property type="entry name" value="Cbl_synth_CobG-like"/>
</dbReference>
<dbReference type="PANTHER" id="PTHR32439:SF9">
    <property type="entry name" value="BLR3264 PROTEIN"/>
    <property type="match status" value="1"/>
</dbReference>